<dbReference type="EMBL" id="CAJVPQ010001853">
    <property type="protein sequence ID" value="CAG8572701.1"/>
    <property type="molecule type" value="Genomic_DNA"/>
</dbReference>
<keyword evidence="3" id="KW-1185">Reference proteome</keyword>
<evidence type="ECO:0000256" key="1">
    <source>
        <dbReference type="SAM" id="MobiDB-lite"/>
    </source>
</evidence>
<accession>A0A9N9BL78</accession>
<protein>
    <submittedName>
        <fullName evidence="2">1909_t:CDS:1</fullName>
    </submittedName>
</protein>
<feature type="compositionally biased region" description="Basic and acidic residues" evidence="1">
    <location>
        <begin position="55"/>
        <end position="65"/>
    </location>
</feature>
<sequence length="104" mass="12474">MAKKTKKLLTDHYLRLMDWLSNSPDLNPIEKVARDGSEDYLLFDYNSLSKKKNNKKNEENNIYHEDEIENDESNNESENDLPLNDLEFNKYDEEELPNYENVWN</sequence>
<evidence type="ECO:0000313" key="3">
    <source>
        <dbReference type="Proteomes" id="UP000789570"/>
    </source>
</evidence>
<evidence type="ECO:0000313" key="2">
    <source>
        <dbReference type="EMBL" id="CAG8572701.1"/>
    </source>
</evidence>
<dbReference type="GO" id="GO:0003676">
    <property type="term" value="F:nucleic acid binding"/>
    <property type="evidence" value="ECO:0007669"/>
    <property type="project" value="InterPro"/>
</dbReference>
<reference evidence="2" key="1">
    <citation type="submission" date="2021-06" db="EMBL/GenBank/DDBJ databases">
        <authorList>
            <person name="Kallberg Y."/>
            <person name="Tangrot J."/>
            <person name="Rosling A."/>
        </authorList>
    </citation>
    <scope>NUCLEOTIDE SEQUENCE</scope>
    <source>
        <strain evidence="2">UK204</strain>
    </source>
</reference>
<dbReference type="Gene3D" id="3.30.420.10">
    <property type="entry name" value="Ribonuclease H-like superfamily/Ribonuclease H"/>
    <property type="match status" value="1"/>
</dbReference>
<organism evidence="2 3">
    <name type="scientific">Funneliformis caledonium</name>
    <dbReference type="NCBI Taxonomy" id="1117310"/>
    <lineage>
        <taxon>Eukaryota</taxon>
        <taxon>Fungi</taxon>
        <taxon>Fungi incertae sedis</taxon>
        <taxon>Mucoromycota</taxon>
        <taxon>Glomeromycotina</taxon>
        <taxon>Glomeromycetes</taxon>
        <taxon>Glomerales</taxon>
        <taxon>Glomeraceae</taxon>
        <taxon>Funneliformis</taxon>
    </lineage>
</organism>
<feature type="compositionally biased region" description="Acidic residues" evidence="1">
    <location>
        <begin position="66"/>
        <end position="79"/>
    </location>
</feature>
<dbReference type="Proteomes" id="UP000789570">
    <property type="component" value="Unassembled WGS sequence"/>
</dbReference>
<proteinExistence type="predicted"/>
<gene>
    <name evidence="2" type="ORF">FCALED_LOCUS7176</name>
</gene>
<dbReference type="InterPro" id="IPR036397">
    <property type="entry name" value="RNaseH_sf"/>
</dbReference>
<comment type="caution">
    <text evidence="2">The sequence shown here is derived from an EMBL/GenBank/DDBJ whole genome shotgun (WGS) entry which is preliminary data.</text>
</comment>
<feature type="region of interest" description="Disordered" evidence="1">
    <location>
        <begin position="52"/>
        <end position="104"/>
    </location>
</feature>
<name>A0A9N9BL78_9GLOM</name>
<dbReference type="AlphaFoldDB" id="A0A9N9BL78"/>
<dbReference type="OrthoDB" id="2412677at2759"/>